<feature type="compositionally biased region" description="Polar residues" evidence="11">
    <location>
        <begin position="11"/>
        <end position="25"/>
    </location>
</feature>
<evidence type="ECO:0000313" key="15">
    <source>
        <dbReference type="Proteomes" id="UP001383192"/>
    </source>
</evidence>
<dbReference type="SMART" id="SM00831">
    <property type="entry name" value="Cation_ATPase_N"/>
    <property type="match status" value="1"/>
</dbReference>
<dbReference type="AlphaFoldDB" id="A0AAW0CDC6"/>
<evidence type="ECO:0000256" key="6">
    <source>
        <dbReference type="ARBA" id="ARBA00022842"/>
    </source>
</evidence>
<accession>A0AAW0CDC6</accession>
<evidence type="ECO:0000256" key="8">
    <source>
        <dbReference type="ARBA" id="ARBA00022989"/>
    </source>
</evidence>
<feature type="compositionally biased region" description="Polar residues" evidence="11">
    <location>
        <begin position="443"/>
        <end position="457"/>
    </location>
</feature>
<keyword evidence="6" id="KW-0460">Magnesium</keyword>
<comment type="subcellular location">
    <subcellularLocation>
        <location evidence="1">Endomembrane system</location>
        <topology evidence="1">Multi-pass membrane protein</topology>
    </subcellularLocation>
</comment>
<protein>
    <recommendedName>
        <fullName evidence="13">Cation-transporting P-type ATPase N-terminal domain-containing protein</fullName>
    </recommendedName>
</protein>
<gene>
    <name evidence="14" type="ORF">VNI00_011070</name>
</gene>
<evidence type="ECO:0000259" key="13">
    <source>
        <dbReference type="SMART" id="SM00831"/>
    </source>
</evidence>
<dbReference type="SUPFAM" id="SSF81653">
    <property type="entry name" value="Calcium ATPase, transduction domain A"/>
    <property type="match status" value="1"/>
</dbReference>
<dbReference type="FunFam" id="3.40.50.1000:FF:000028">
    <property type="entry name" value="Calcium-transporting P-type ATPase, putative"/>
    <property type="match status" value="1"/>
</dbReference>
<name>A0AAW0CDC6_9AGAR</name>
<dbReference type="InterPro" id="IPR023298">
    <property type="entry name" value="ATPase_P-typ_TM_dom_sf"/>
</dbReference>
<dbReference type="Gene3D" id="1.20.1110.10">
    <property type="entry name" value="Calcium-transporting ATPase, transmembrane domain"/>
    <property type="match status" value="1"/>
</dbReference>
<proteinExistence type="inferred from homology"/>
<dbReference type="Pfam" id="PF13246">
    <property type="entry name" value="Cation_ATPase"/>
    <property type="match status" value="1"/>
</dbReference>
<evidence type="ECO:0000313" key="14">
    <source>
        <dbReference type="EMBL" id="KAK7037578.1"/>
    </source>
</evidence>
<dbReference type="InterPro" id="IPR023214">
    <property type="entry name" value="HAD_sf"/>
</dbReference>
<keyword evidence="3 12" id="KW-0812">Transmembrane</keyword>
<feature type="transmembrane region" description="Helical" evidence="12">
    <location>
        <begin position="331"/>
        <end position="354"/>
    </location>
</feature>
<dbReference type="EMBL" id="JAYKXP010000046">
    <property type="protein sequence ID" value="KAK7037578.1"/>
    <property type="molecule type" value="Genomic_DNA"/>
</dbReference>
<evidence type="ECO:0000256" key="3">
    <source>
        <dbReference type="ARBA" id="ARBA00022692"/>
    </source>
</evidence>
<dbReference type="PANTHER" id="PTHR42861">
    <property type="entry name" value="CALCIUM-TRANSPORTING ATPASE"/>
    <property type="match status" value="1"/>
</dbReference>
<feature type="transmembrane region" description="Helical" evidence="12">
    <location>
        <begin position="88"/>
        <end position="106"/>
    </location>
</feature>
<dbReference type="InterPro" id="IPR018303">
    <property type="entry name" value="ATPase_P-typ_P_site"/>
</dbReference>
<dbReference type="SUPFAM" id="SSF81660">
    <property type="entry name" value="Metal cation-transporting ATPase, ATP-binding domain N"/>
    <property type="match status" value="1"/>
</dbReference>
<evidence type="ECO:0000256" key="5">
    <source>
        <dbReference type="ARBA" id="ARBA00022840"/>
    </source>
</evidence>
<evidence type="ECO:0000256" key="4">
    <source>
        <dbReference type="ARBA" id="ARBA00022741"/>
    </source>
</evidence>
<feature type="compositionally biased region" description="Basic and acidic residues" evidence="11">
    <location>
        <begin position="541"/>
        <end position="553"/>
    </location>
</feature>
<dbReference type="Pfam" id="PF00690">
    <property type="entry name" value="Cation_ATPase_N"/>
    <property type="match status" value="1"/>
</dbReference>
<dbReference type="GO" id="GO:0005524">
    <property type="term" value="F:ATP binding"/>
    <property type="evidence" value="ECO:0007669"/>
    <property type="project" value="UniProtKB-KW"/>
</dbReference>
<dbReference type="FunFam" id="2.70.150.10:FF:000160">
    <property type="entry name" value="Sarcoplasmic/endoplasmic reticulum calcium ATPase 1"/>
    <property type="match status" value="1"/>
</dbReference>
<evidence type="ECO:0000256" key="7">
    <source>
        <dbReference type="ARBA" id="ARBA00022967"/>
    </source>
</evidence>
<evidence type="ECO:0000256" key="1">
    <source>
        <dbReference type="ARBA" id="ARBA00004127"/>
    </source>
</evidence>
<dbReference type="InterPro" id="IPR008250">
    <property type="entry name" value="ATPase_P-typ_transduc_dom_A_sf"/>
</dbReference>
<keyword evidence="5" id="KW-0067">ATP-binding</keyword>
<feature type="transmembrane region" description="Helical" evidence="12">
    <location>
        <begin position="1046"/>
        <end position="1067"/>
    </location>
</feature>
<feature type="transmembrane region" description="Helical" evidence="12">
    <location>
        <begin position="1079"/>
        <end position="1098"/>
    </location>
</feature>
<dbReference type="Gene3D" id="2.70.150.10">
    <property type="entry name" value="Calcium-transporting ATPase, cytoplasmic transduction domain A"/>
    <property type="match status" value="1"/>
</dbReference>
<evidence type="ECO:0000256" key="9">
    <source>
        <dbReference type="ARBA" id="ARBA00023136"/>
    </source>
</evidence>
<dbReference type="SFLD" id="SFLDG00002">
    <property type="entry name" value="C1.7:_P-type_atpase_like"/>
    <property type="match status" value="1"/>
</dbReference>
<dbReference type="InterPro" id="IPR044492">
    <property type="entry name" value="P_typ_ATPase_HD_dom"/>
</dbReference>
<dbReference type="PROSITE" id="PS00154">
    <property type="entry name" value="ATPASE_E1_E2"/>
    <property type="match status" value="1"/>
</dbReference>
<dbReference type="FunFam" id="1.20.1110.10:FF:000020">
    <property type="entry name" value="Sodium ion P-type ATPase"/>
    <property type="match status" value="1"/>
</dbReference>
<dbReference type="InterPro" id="IPR006068">
    <property type="entry name" value="ATPase_P-typ_cation-transptr_C"/>
</dbReference>
<feature type="region of interest" description="Disordered" evidence="11">
    <location>
        <begin position="520"/>
        <end position="553"/>
    </location>
</feature>
<dbReference type="SUPFAM" id="SSF56784">
    <property type="entry name" value="HAD-like"/>
    <property type="match status" value="1"/>
</dbReference>
<feature type="domain" description="Cation-transporting P-type ATPase N-terminal" evidence="13">
    <location>
        <begin position="34"/>
        <end position="108"/>
    </location>
</feature>
<dbReference type="Pfam" id="PF00689">
    <property type="entry name" value="Cation_ATPase_C"/>
    <property type="match status" value="1"/>
</dbReference>
<keyword evidence="9 12" id="KW-0472">Membrane</keyword>
<dbReference type="SFLD" id="SFLDF00027">
    <property type="entry name" value="p-type_atpase"/>
    <property type="match status" value="1"/>
</dbReference>
<dbReference type="InterPro" id="IPR059000">
    <property type="entry name" value="ATPase_P-type_domA"/>
</dbReference>
<reference evidence="14 15" key="1">
    <citation type="submission" date="2024-01" db="EMBL/GenBank/DDBJ databases">
        <title>A draft genome for a cacao thread blight-causing isolate of Paramarasmius palmivorus.</title>
        <authorList>
            <person name="Baruah I.K."/>
            <person name="Bukari Y."/>
            <person name="Amoako-Attah I."/>
            <person name="Meinhardt L.W."/>
            <person name="Bailey B.A."/>
            <person name="Cohen S.P."/>
        </authorList>
    </citation>
    <scope>NUCLEOTIDE SEQUENCE [LARGE SCALE GENOMIC DNA]</scope>
    <source>
        <strain evidence="14 15">GH-12</strain>
    </source>
</reference>
<feature type="transmembrane region" description="Helical" evidence="12">
    <location>
        <begin position="957"/>
        <end position="977"/>
    </location>
</feature>
<dbReference type="GO" id="GO:0012505">
    <property type="term" value="C:endomembrane system"/>
    <property type="evidence" value="ECO:0007669"/>
    <property type="project" value="UniProtKB-SubCell"/>
</dbReference>
<dbReference type="InterPro" id="IPR004014">
    <property type="entry name" value="ATPase_P-typ_cation-transptr_N"/>
</dbReference>
<sequence length="1141" mass="123869">MGFFSKKTYGRSYTRSASKPVPSNTAKSSTLAERAYVLEASAIIHKLKTNPNDGLSEEDAAQRLQEYGENILQGEGGVSAVKVLIRQMANALTLVLVAAMALSYGVQDWIEGAVITAVIVLNVSVGFIQEYKAEKTMDSLRSLSSPTAVVIRNGETVCIPARHVVPGDIVNIKIGDVVPADLRLLTVANLEADEALLTGEALPVQKTIDPIKPELTPAGDTAPVPVGDRTNMAFASTSIVKGRAKGVVVATGMGTQVGGIARAMQNKKKEDVSDVPLGKRVYETVMTWLGLRSGTPLQIKLSKLAYILFLSAVILAIIVFGVAAFRVDNEVAIYAIALAISVIPESLIAVLTITMSAGTTRMAKQHVIVRKLNALEALGGVTDICSDKTGTLTQGKMIVRKVWIPAEETSPRELTVESGPEALNPEGRVFEKVPQEAEIPGTKESQLTRTISGTGKRSGTRKEVVVDPEEMDDGLRELVTIASMCNVATIGKNKEGRWTSTGDPTEIALQVFAHKLGMGRPSLVSNGPASSADENSEVDSENEKQIEKQVEQPIRDTTPKRYHLRTEFPFDSTLKRMSTIYVDHEHPTLPLFLLKGAVERVLDASVSYLKNNQSAGLIQQEGDEVSLADVAPLDDNARTQILAAMESIAAQGLRVLALASRRVDIRGEIKKVSSGDDASELSEVPKDPTDYILGKFTREEVEKDFVFVGLVGIYDPPRQESIAAVKACKEASITVHMLTGDHAATAAAIAREIRIVEPDAPKGAIMTATEFNKLTDKEIDELPALPLVIARCSPETKVRMIEAGRRRGKYLAMTGDGVNDAPALSLAPVGIAMGMDGSDVAKDASDLVLTDDNFDSIRSAIGEGRRIFDNIQRFVLHLLTTNVAEVILLVIGLAFKDTTNKSVFPLSPLAILWINMITSSPPAFGLGLEPPSVNVMKRPPHSIKSGVFTWPVIIDCLFYGFVMGATTLCAFVAVVWGRYNGDLGHECNRGDNADMCEAVFRGRSTVFATIIFSILYYAWELKALDRPLFNMTPGRPFWVDLWRNQVLFWSVILGSASVPIAIYVPTLNTKVFYQRGIDWEWGVVAGMTLVFIVSAELWKVFVRSKPWYNNIGKVTEADEAAFMNEQAPLARAESAQKTTEK</sequence>
<feature type="transmembrane region" description="Helical" evidence="12">
    <location>
        <begin position="304"/>
        <end position="325"/>
    </location>
</feature>
<feature type="region of interest" description="Disordered" evidence="11">
    <location>
        <begin position="437"/>
        <end position="464"/>
    </location>
</feature>
<dbReference type="GO" id="GO:0016887">
    <property type="term" value="F:ATP hydrolysis activity"/>
    <property type="evidence" value="ECO:0007669"/>
    <property type="project" value="InterPro"/>
</dbReference>
<evidence type="ECO:0000256" key="12">
    <source>
        <dbReference type="SAM" id="Phobius"/>
    </source>
</evidence>
<keyword evidence="7" id="KW-1278">Translocase</keyword>
<dbReference type="InterPro" id="IPR023299">
    <property type="entry name" value="ATPase_P-typ_cyto_dom_N"/>
</dbReference>
<keyword evidence="2" id="KW-0597">Phosphoprotein</keyword>
<keyword evidence="15" id="KW-1185">Reference proteome</keyword>
<dbReference type="GO" id="GO:0006816">
    <property type="term" value="P:calcium ion transport"/>
    <property type="evidence" value="ECO:0007669"/>
    <property type="project" value="UniProtKB-ARBA"/>
</dbReference>
<feature type="region of interest" description="Disordered" evidence="11">
    <location>
        <begin position="1"/>
        <end position="25"/>
    </location>
</feature>
<feature type="transmembrane region" description="Helical" evidence="12">
    <location>
        <begin position="998"/>
        <end position="1019"/>
    </location>
</feature>
<feature type="transmembrane region" description="Helical" evidence="12">
    <location>
        <begin position="112"/>
        <end position="131"/>
    </location>
</feature>
<organism evidence="14 15">
    <name type="scientific">Paramarasmius palmivorus</name>
    <dbReference type="NCBI Taxonomy" id="297713"/>
    <lineage>
        <taxon>Eukaryota</taxon>
        <taxon>Fungi</taxon>
        <taxon>Dikarya</taxon>
        <taxon>Basidiomycota</taxon>
        <taxon>Agaricomycotina</taxon>
        <taxon>Agaricomycetes</taxon>
        <taxon>Agaricomycetidae</taxon>
        <taxon>Agaricales</taxon>
        <taxon>Marasmiineae</taxon>
        <taxon>Marasmiaceae</taxon>
        <taxon>Paramarasmius</taxon>
    </lineage>
</organism>
<feature type="compositionally biased region" description="Polar residues" evidence="11">
    <location>
        <begin position="523"/>
        <end position="533"/>
    </location>
</feature>
<comment type="caution">
    <text evidence="14">The sequence shown here is derived from an EMBL/GenBank/DDBJ whole genome shotgun (WGS) entry which is preliminary data.</text>
</comment>
<dbReference type="Gene3D" id="3.40.1110.10">
    <property type="entry name" value="Calcium-transporting ATPase, cytoplasmic domain N"/>
    <property type="match status" value="1"/>
</dbReference>
<dbReference type="Proteomes" id="UP001383192">
    <property type="component" value="Unassembled WGS sequence"/>
</dbReference>
<dbReference type="NCBIfam" id="TIGR01494">
    <property type="entry name" value="ATPase_P-type"/>
    <property type="match status" value="3"/>
</dbReference>
<feature type="transmembrane region" description="Helical" evidence="12">
    <location>
        <begin position="874"/>
        <end position="895"/>
    </location>
</feature>
<keyword evidence="4" id="KW-0547">Nucleotide-binding</keyword>
<evidence type="ECO:0000256" key="10">
    <source>
        <dbReference type="ARBA" id="ARBA00038148"/>
    </source>
</evidence>
<evidence type="ECO:0000256" key="2">
    <source>
        <dbReference type="ARBA" id="ARBA00022553"/>
    </source>
</evidence>
<comment type="similarity">
    <text evidence="10">Belongs to the cation transport ATPase (P-type) (TC 3.A.3) family.</text>
</comment>
<dbReference type="GO" id="GO:0016020">
    <property type="term" value="C:membrane"/>
    <property type="evidence" value="ECO:0007669"/>
    <property type="project" value="InterPro"/>
</dbReference>
<evidence type="ECO:0000256" key="11">
    <source>
        <dbReference type="SAM" id="MobiDB-lite"/>
    </source>
</evidence>
<dbReference type="InterPro" id="IPR036412">
    <property type="entry name" value="HAD-like_sf"/>
</dbReference>
<dbReference type="SFLD" id="SFLDS00003">
    <property type="entry name" value="Haloacid_Dehalogenase"/>
    <property type="match status" value="1"/>
</dbReference>
<dbReference type="SUPFAM" id="SSF81665">
    <property type="entry name" value="Calcium ATPase, transmembrane domain M"/>
    <property type="match status" value="1"/>
</dbReference>
<keyword evidence="8 12" id="KW-1133">Transmembrane helix</keyword>
<dbReference type="PRINTS" id="PR00119">
    <property type="entry name" value="CATATPASE"/>
</dbReference>
<dbReference type="InterPro" id="IPR001757">
    <property type="entry name" value="P_typ_ATPase"/>
</dbReference>
<dbReference type="Pfam" id="PF00122">
    <property type="entry name" value="E1-E2_ATPase"/>
    <property type="match status" value="1"/>
</dbReference>
<dbReference type="Gene3D" id="3.40.50.1000">
    <property type="entry name" value="HAD superfamily/HAD-like"/>
    <property type="match status" value="1"/>
</dbReference>